<feature type="compositionally biased region" description="Polar residues" evidence="1">
    <location>
        <begin position="86"/>
        <end position="97"/>
    </location>
</feature>
<gene>
    <name evidence="2" type="primary">FANCD2OS</name>
</gene>
<dbReference type="FunCoup" id="F7DCD7">
    <property type="interactions" value="1"/>
</dbReference>
<sequence>MADSGQTEETANIPLEESNLQEKTLLNFWSLKPAHHQLLRGRQAGGSLGEKKARPCAEGYQLWSSWTPLDESFQWIRHPVARPSEGPSTSLVSLSETPTDKEVQHHFRKITSVRDGSRLDRNESSHLSPTSKSPKLPRIMEHRTANDTKNGLMKPQPVRLSGLDSVFGRVITAQPPKWTGALRFSEKSAFSKIVSPGQQWPTGLKEPQTEMIFGMCKQMLRAILLLYSTYKKCTFILQHSK</sequence>
<evidence type="ECO:0000313" key="3">
    <source>
        <dbReference type="Proteomes" id="UP000002279"/>
    </source>
</evidence>
<dbReference type="STRING" id="9258.ENSOANP00000002401"/>
<reference evidence="2" key="3">
    <citation type="submission" date="2025-09" db="UniProtKB">
        <authorList>
            <consortium name="Ensembl"/>
        </authorList>
    </citation>
    <scope>IDENTIFICATION</scope>
    <source>
        <strain evidence="2">Glennie</strain>
    </source>
</reference>
<dbReference type="RefSeq" id="XP_028906476.1">
    <property type="nucleotide sequence ID" value="XM_029050643.2"/>
</dbReference>
<name>F7DCD7_ORNAN</name>
<dbReference type="InterPro" id="IPR027966">
    <property type="entry name" value="FANCD2OS"/>
</dbReference>
<dbReference type="Proteomes" id="UP000002279">
    <property type="component" value="Chromosome X1"/>
</dbReference>
<dbReference type="GeneID" id="103171122"/>
<dbReference type="HOGENOM" id="CLU_1510145_0_0_1"/>
<dbReference type="Bgee" id="ENSOANG00000001507">
    <property type="expression patterns" value="Expressed in testis"/>
</dbReference>
<dbReference type="Ensembl" id="ENSOANT00000002402.2">
    <property type="protein sequence ID" value="ENSOANP00000002401.2"/>
    <property type="gene ID" value="ENSOANG00000001507.2"/>
</dbReference>
<dbReference type="GeneTree" id="ENSGT00390000000631"/>
<evidence type="ECO:0000313" key="2">
    <source>
        <dbReference type="Ensembl" id="ENSOANP00000002401.2"/>
    </source>
</evidence>
<reference evidence="2" key="2">
    <citation type="submission" date="2025-08" db="UniProtKB">
        <authorList>
            <consortium name="Ensembl"/>
        </authorList>
    </citation>
    <scope>IDENTIFICATION</scope>
    <source>
        <strain evidence="2">Glennie</strain>
    </source>
</reference>
<organism evidence="2 3">
    <name type="scientific">Ornithorhynchus anatinus</name>
    <name type="common">Duckbill platypus</name>
    <dbReference type="NCBI Taxonomy" id="9258"/>
    <lineage>
        <taxon>Eukaryota</taxon>
        <taxon>Metazoa</taxon>
        <taxon>Chordata</taxon>
        <taxon>Craniata</taxon>
        <taxon>Vertebrata</taxon>
        <taxon>Euteleostomi</taxon>
        <taxon>Mammalia</taxon>
        <taxon>Monotremata</taxon>
        <taxon>Ornithorhynchidae</taxon>
        <taxon>Ornithorhynchus</taxon>
    </lineage>
</organism>
<dbReference type="AlphaFoldDB" id="F7DCD7"/>
<dbReference type="RefSeq" id="XP_028906478.1">
    <property type="nucleotide sequence ID" value="XM_029050645.2"/>
</dbReference>
<dbReference type="PANTHER" id="PTHR31036:SF0">
    <property type="entry name" value="FANCD2 OPPOSITE STRAND PROTEIN"/>
    <property type="match status" value="1"/>
</dbReference>
<dbReference type="Pfam" id="PF15124">
    <property type="entry name" value="FANCD2OS"/>
    <property type="match status" value="1"/>
</dbReference>
<feature type="compositionally biased region" description="Basic and acidic residues" evidence="1">
    <location>
        <begin position="115"/>
        <end position="124"/>
    </location>
</feature>
<dbReference type="RefSeq" id="XP_028906477.1">
    <property type="nucleotide sequence ID" value="XM_029050644.2"/>
</dbReference>
<protein>
    <submittedName>
        <fullName evidence="2">FANCD2 opposite strand</fullName>
    </submittedName>
</protein>
<dbReference type="CTD" id="115795"/>
<evidence type="ECO:0000256" key="1">
    <source>
        <dbReference type="SAM" id="MobiDB-lite"/>
    </source>
</evidence>
<proteinExistence type="predicted"/>
<dbReference type="PANTHER" id="PTHR31036">
    <property type="entry name" value="FANCD2 OPPOSITE STRAND PROTEIN"/>
    <property type="match status" value="1"/>
</dbReference>
<keyword evidence="3" id="KW-1185">Reference proteome</keyword>
<dbReference type="eggNOG" id="ENOG502S0QV">
    <property type="taxonomic scope" value="Eukaryota"/>
</dbReference>
<accession>F7DCD7</accession>
<dbReference type="OrthoDB" id="9433753at2759"/>
<feature type="region of interest" description="Disordered" evidence="1">
    <location>
        <begin position="80"/>
        <end position="155"/>
    </location>
</feature>
<dbReference type="InParanoid" id="F7DCD7"/>
<dbReference type="OMA" id="QPPHWTG"/>
<reference evidence="2 3" key="1">
    <citation type="journal article" date="2008" name="Nature">
        <title>Genome analysis of the platypus reveals unique signatures of evolution.</title>
        <authorList>
            <person name="Warren W.C."/>
            <person name="Hillier L.W."/>
            <person name="Marshall Graves J.A."/>
            <person name="Birney E."/>
            <person name="Ponting C.P."/>
            <person name="Grutzner F."/>
            <person name="Belov K."/>
            <person name="Miller W."/>
            <person name="Clarke L."/>
            <person name="Chinwalla A.T."/>
            <person name="Yang S.P."/>
            <person name="Heger A."/>
            <person name="Locke D.P."/>
            <person name="Miethke P."/>
            <person name="Waters P.D."/>
            <person name="Veyrunes F."/>
            <person name="Fulton L."/>
            <person name="Fulton B."/>
            <person name="Graves T."/>
            <person name="Wallis J."/>
            <person name="Puente X.S."/>
            <person name="Lopez-Otin C."/>
            <person name="Ordonez G.R."/>
            <person name="Eichler E.E."/>
            <person name="Chen L."/>
            <person name="Cheng Z."/>
            <person name="Deakin J.E."/>
            <person name="Alsop A."/>
            <person name="Thompson K."/>
            <person name="Kirby P."/>
            <person name="Papenfuss A.T."/>
            <person name="Wakefield M.J."/>
            <person name="Olender T."/>
            <person name="Lancet D."/>
            <person name="Huttley G.A."/>
            <person name="Smit A.F."/>
            <person name="Pask A."/>
            <person name="Temple-Smith P."/>
            <person name="Batzer M.A."/>
            <person name="Walker J.A."/>
            <person name="Konkel M.K."/>
            <person name="Harris R.S."/>
            <person name="Whittington C.M."/>
            <person name="Wong E.S."/>
            <person name="Gemmell N.J."/>
            <person name="Buschiazzo E."/>
            <person name="Vargas Jentzsch I.M."/>
            <person name="Merkel A."/>
            <person name="Schmitz J."/>
            <person name="Zemann A."/>
            <person name="Churakov G."/>
            <person name="Kriegs J.O."/>
            <person name="Brosius J."/>
            <person name="Murchison E.P."/>
            <person name="Sachidanandam R."/>
            <person name="Smith C."/>
            <person name="Hannon G.J."/>
            <person name="Tsend-Ayush E."/>
            <person name="McMillan D."/>
            <person name="Attenborough R."/>
            <person name="Rens W."/>
            <person name="Ferguson-Smith M."/>
            <person name="Lefevre C.M."/>
            <person name="Sharp J.A."/>
            <person name="Nicholas K.R."/>
            <person name="Ray D.A."/>
            <person name="Kube M."/>
            <person name="Reinhardt R."/>
            <person name="Pringle T.H."/>
            <person name="Taylor J."/>
            <person name="Jones R.C."/>
            <person name="Nixon B."/>
            <person name="Dacheux J.L."/>
            <person name="Niwa H."/>
            <person name="Sekita Y."/>
            <person name="Huang X."/>
            <person name="Stark A."/>
            <person name="Kheradpour P."/>
            <person name="Kellis M."/>
            <person name="Flicek P."/>
            <person name="Chen Y."/>
            <person name="Webber C."/>
            <person name="Hardison R."/>
            <person name="Nelson J."/>
            <person name="Hallsworth-Pepin K."/>
            <person name="Delehaunty K."/>
            <person name="Markovic C."/>
            <person name="Minx P."/>
            <person name="Feng Y."/>
            <person name="Kremitzki C."/>
            <person name="Mitreva M."/>
            <person name="Glasscock J."/>
            <person name="Wylie T."/>
            <person name="Wohldmann P."/>
            <person name="Thiru P."/>
            <person name="Nhan M.N."/>
            <person name="Pohl C.S."/>
            <person name="Smith S.M."/>
            <person name="Hou S."/>
            <person name="Nefedov M."/>
            <person name="de Jong P.J."/>
            <person name="Renfree M.B."/>
            <person name="Mardis E.R."/>
            <person name="Wilson R.K."/>
        </authorList>
    </citation>
    <scope>NUCLEOTIDE SEQUENCE [LARGE SCALE GENOMIC DNA]</scope>
    <source>
        <strain evidence="2 3">Glennie</strain>
    </source>
</reference>